<accession>A0ABY6U7K9</accession>
<name>A0ABY6U7K9_BIOOC</name>
<evidence type="ECO:0000313" key="1">
    <source>
        <dbReference type="EMBL" id="VUC26188.1"/>
    </source>
</evidence>
<keyword evidence="2" id="KW-1185">Reference proteome</keyword>
<dbReference type="Proteomes" id="UP000766486">
    <property type="component" value="Unassembled WGS sequence"/>
</dbReference>
<sequence>MSNASSTRPDLGLRFRPGELDSWTRIARHGKIDPVVYTRSLKVELEVCQFQIDVYQIKSTAVGIKNR</sequence>
<protein>
    <submittedName>
        <fullName evidence="1">Uncharacterized protein</fullName>
    </submittedName>
</protein>
<organism evidence="1 2">
    <name type="scientific">Bionectria ochroleuca</name>
    <name type="common">Gliocladium roseum</name>
    <dbReference type="NCBI Taxonomy" id="29856"/>
    <lineage>
        <taxon>Eukaryota</taxon>
        <taxon>Fungi</taxon>
        <taxon>Dikarya</taxon>
        <taxon>Ascomycota</taxon>
        <taxon>Pezizomycotina</taxon>
        <taxon>Sordariomycetes</taxon>
        <taxon>Hypocreomycetidae</taxon>
        <taxon>Hypocreales</taxon>
        <taxon>Bionectriaceae</taxon>
        <taxon>Clonostachys</taxon>
    </lineage>
</organism>
<reference evidence="1 2" key="1">
    <citation type="submission" date="2019-06" db="EMBL/GenBank/DDBJ databases">
        <authorList>
            <person name="Broberg M."/>
        </authorList>
    </citation>
    <scope>NUCLEOTIDE SEQUENCE [LARGE SCALE GENOMIC DNA]</scope>
</reference>
<evidence type="ECO:0000313" key="2">
    <source>
        <dbReference type="Proteomes" id="UP000766486"/>
    </source>
</evidence>
<gene>
    <name evidence="1" type="ORF">CLO192961_LOCUS183086</name>
</gene>
<dbReference type="EMBL" id="CABFNS010000743">
    <property type="protein sequence ID" value="VUC26188.1"/>
    <property type="molecule type" value="Genomic_DNA"/>
</dbReference>
<comment type="caution">
    <text evidence="1">The sequence shown here is derived from an EMBL/GenBank/DDBJ whole genome shotgun (WGS) entry which is preliminary data.</text>
</comment>
<proteinExistence type="predicted"/>